<organism evidence="1 2">
    <name type="scientific">Rhizopogon vesiculosus</name>
    <dbReference type="NCBI Taxonomy" id="180088"/>
    <lineage>
        <taxon>Eukaryota</taxon>
        <taxon>Fungi</taxon>
        <taxon>Dikarya</taxon>
        <taxon>Basidiomycota</taxon>
        <taxon>Agaricomycotina</taxon>
        <taxon>Agaricomycetes</taxon>
        <taxon>Agaricomycetidae</taxon>
        <taxon>Boletales</taxon>
        <taxon>Suillineae</taxon>
        <taxon>Rhizopogonaceae</taxon>
        <taxon>Rhizopogon</taxon>
    </lineage>
</organism>
<dbReference type="OrthoDB" id="2447803at2759"/>
<accession>A0A1J8Q9J5</accession>
<gene>
    <name evidence="1" type="ORF">AZE42_04050</name>
</gene>
<name>A0A1J8Q9J5_9AGAM</name>
<keyword evidence="2" id="KW-1185">Reference proteome</keyword>
<sequence length="378" mass="43583">MTISIPLGLSTGETTPTCTVTIITSVNYKYNIWREREYRNKIGCLRLRAQLTHVLECPIYPTGEVDNLEFQPWTWGGEDVDSFSPVFEQEAFPILQDLEVTARLENVTRFVTVDFAPINLIFLYIHTYFKHQPEQLHALLITLSEQCRLLSQLNVELLHGPGQFKLIPAKQITFYTIRPVVSFLNLIVFEVKHKYPVNITLEEIEELASQWPSLEYLYLNEELLVVHDFTLDLRALVHLACHSPNLLQLGLFMDATAAEILPSHELKPFTVLEVLPAGRSEARDLGAVAALLSCLCPQECELNLYSSWTSDNGRSCRRLDANVQLEIKNRPTTWECVRDLLPHFILVRREKREKSRLLREEVEGLRTRNRLLMNKSNI</sequence>
<evidence type="ECO:0008006" key="3">
    <source>
        <dbReference type="Google" id="ProtNLM"/>
    </source>
</evidence>
<reference evidence="1 2" key="1">
    <citation type="submission" date="2016-03" db="EMBL/GenBank/DDBJ databases">
        <title>Comparative genomics of the ectomycorrhizal sister species Rhizopogon vinicolor and Rhizopogon vesiculosus (Basidiomycota: Boletales) reveals a divergence of the mating type B locus.</title>
        <authorList>
            <person name="Mujic A.B."/>
            <person name="Kuo A."/>
            <person name="Tritt A."/>
            <person name="Lipzen A."/>
            <person name="Chen C."/>
            <person name="Johnson J."/>
            <person name="Sharma A."/>
            <person name="Barry K."/>
            <person name="Grigoriev I.V."/>
            <person name="Spatafora J.W."/>
        </authorList>
    </citation>
    <scope>NUCLEOTIDE SEQUENCE [LARGE SCALE GENOMIC DNA]</scope>
    <source>
        <strain evidence="1 2">AM-OR11-056</strain>
    </source>
</reference>
<proteinExistence type="predicted"/>
<dbReference type="Proteomes" id="UP000183567">
    <property type="component" value="Unassembled WGS sequence"/>
</dbReference>
<comment type="caution">
    <text evidence="1">The sequence shown here is derived from an EMBL/GenBank/DDBJ whole genome shotgun (WGS) entry which is preliminary data.</text>
</comment>
<evidence type="ECO:0000313" key="1">
    <source>
        <dbReference type="EMBL" id="OJA16651.1"/>
    </source>
</evidence>
<dbReference type="EMBL" id="LVVM01002477">
    <property type="protein sequence ID" value="OJA16651.1"/>
    <property type="molecule type" value="Genomic_DNA"/>
</dbReference>
<protein>
    <recommendedName>
        <fullName evidence="3">FBD domain-containing protein</fullName>
    </recommendedName>
</protein>
<evidence type="ECO:0000313" key="2">
    <source>
        <dbReference type="Proteomes" id="UP000183567"/>
    </source>
</evidence>
<dbReference type="AlphaFoldDB" id="A0A1J8Q9J5"/>
<dbReference type="STRING" id="180088.A0A1J8Q9J5"/>